<name>A0AAW9IVL9_CLOPF</name>
<comment type="caution">
    <text evidence="1">The sequence shown here is derived from an EMBL/GenBank/DDBJ whole genome shotgun (WGS) entry which is preliminary data.</text>
</comment>
<accession>A0AAW9IVL9</accession>
<dbReference type="RefSeq" id="WP_322382181.1">
    <property type="nucleotide sequence ID" value="NZ_WNVM01000254.1"/>
</dbReference>
<dbReference type="GO" id="GO:0016020">
    <property type="term" value="C:membrane"/>
    <property type="evidence" value="ECO:0007669"/>
    <property type="project" value="InterPro"/>
</dbReference>
<dbReference type="Pfam" id="PF03186">
    <property type="entry name" value="CobD_Cbib"/>
    <property type="match status" value="1"/>
</dbReference>
<feature type="non-terminal residue" evidence="1">
    <location>
        <position position="61"/>
    </location>
</feature>
<proteinExistence type="predicted"/>
<dbReference type="Proteomes" id="UP001292368">
    <property type="component" value="Unassembled WGS sequence"/>
</dbReference>
<dbReference type="AlphaFoldDB" id="A0AAW9IVL9"/>
<dbReference type="GO" id="GO:0009236">
    <property type="term" value="P:cobalamin biosynthetic process"/>
    <property type="evidence" value="ECO:0007669"/>
    <property type="project" value="InterPro"/>
</dbReference>
<gene>
    <name evidence="1" type="ORF">GNF77_15685</name>
</gene>
<evidence type="ECO:0000313" key="2">
    <source>
        <dbReference type="Proteomes" id="UP001292368"/>
    </source>
</evidence>
<protein>
    <submittedName>
        <fullName evidence="1">Adenosylcobinamide-phosphate synthase</fullName>
    </submittedName>
</protein>
<dbReference type="InterPro" id="IPR004485">
    <property type="entry name" value="Cobalamin_biosynth_CobD/CbiB"/>
</dbReference>
<dbReference type="EMBL" id="WNVM01000254">
    <property type="protein sequence ID" value="MDZ5010312.1"/>
    <property type="molecule type" value="Genomic_DNA"/>
</dbReference>
<evidence type="ECO:0000313" key="1">
    <source>
        <dbReference type="EMBL" id="MDZ5010312.1"/>
    </source>
</evidence>
<dbReference type="GO" id="GO:0048472">
    <property type="term" value="F:threonine-phosphate decarboxylase activity"/>
    <property type="evidence" value="ECO:0007669"/>
    <property type="project" value="InterPro"/>
</dbReference>
<sequence>MIELTIGYILDLIIGDPQNPIHPVRLIGSLCKNIEKLFRKLFKSSLKVAGGLTWIFSVAIV</sequence>
<reference evidence="1" key="1">
    <citation type="submission" date="2019-11" db="EMBL/GenBank/DDBJ databases">
        <title>Characterization of Clostridium perfringens isolates from swine manure treated agricultural soils.</title>
        <authorList>
            <person name="Wushke S.T."/>
        </authorList>
    </citation>
    <scope>NUCLEOTIDE SEQUENCE</scope>
    <source>
        <strain evidence="1">V2</strain>
    </source>
</reference>
<organism evidence="1 2">
    <name type="scientific">Clostridium perfringens</name>
    <dbReference type="NCBI Taxonomy" id="1502"/>
    <lineage>
        <taxon>Bacteria</taxon>
        <taxon>Bacillati</taxon>
        <taxon>Bacillota</taxon>
        <taxon>Clostridia</taxon>
        <taxon>Eubacteriales</taxon>
        <taxon>Clostridiaceae</taxon>
        <taxon>Clostridium</taxon>
    </lineage>
</organism>